<dbReference type="PANTHER" id="PTHR30273">
    <property type="entry name" value="PERIPLASMIC SIGNAL SENSOR AND SIGMA FACTOR ACTIVATOR FECR-RELATED"/>
    <property type="match status" value="1"/>
</dbReference>
<accession>A0ABW5MKI1</accession>
<dbReference type="PANTHER" id="PTHR30273:SF2">
    <property type="entry name" value="PROTEIN FECR"/>
    <property type="match status" value="1"/>
</dbReference>
<protein>
    <submittedName>
        <fullName evidence="4">FecR family protein</fullName>
    </submittedName>
</protein>
<dbReference type="InterPro" id="IPR006860">
    <property type="entry name" value="FecR"/>
</dbReference>
<dbReference type="InterPro" id="IPR032508">
    <property type="entry name" value="FecR_C"/>
</dbReference>
<dbReference type="InterPro" id="IPR012373">
    <property type="entry name" value="Ferrdict_sens_TM"/>
</dbReference>
<evidence type="ECO:0000259" key="2">
    <source>
        <dbReference type="Pfam" id="PF04773"/>
    </source>
</evidence>
<evidence type="ECO:0000259" key="3">
    <source>
        <dbReference type="Pfam" id="PF16344"/>
    </source>
</evidence>
<dbReference type="Pfam" id="PF16344">
    <property type="entry name" value="FecR_C"/>
    <property type="match status" value="1"/>
</dbReference>
<dbReference type="EMBL" id="JBHULL010000008">
    <property type="protein sequence ID" value="MFD2582900.1"/>
    <property type="molecule type" value="Genomic_DNA"/>
</dbReference>
<gene>
    <name evidence="4" type="ORF">ACFSR6_10390</name>
</gene>
<feature type="domain" description="Protein FecR C-terminal" evidence="3">
    <location>
        <begin position="314"/>
        <end position="379"/>
    </location>
</feature>
<proteinExistence type="predicted"/>
<dbReference type="Pfam" id="PF04773">
    <property type="entry name" value="FecR"/>
    <property type="match status" value="1"/>
</dbReference>
<keyword evidence="5" id="KW-1185">Reference proteome</keyword>
<name>A0ABW5MKI1_9SPHI</name>
<dbReference type="RefSeq" id="WP_379078400.1">
    <property type="nucleotide sequence ID" value="NZ_JBHULL010000008.1"/>
</dbReference>
<feature type="domain" description="FecR protein" evidence="2">
    <location>
        <begin position="177"/>
        <end position="272"/>
    </location>
</feature>
<keyword evidence="1" id="KW-0472">Membrane</keyword>
<keyword evidence="1" id="KW-1133">Transmembrane helix</keyword>
<dbReference type="Gene3D" id="3.55.50.30">
    <property type="match status" value="1"/>
</dbReference>
<keyword evidence="1" id="KW-0812">Transmembrane</keyword>
<organism evidence="4 5">
    <name type="scientific">Pedobacter vanadiisoli</name>
    <dbReference type="NCBI Taxonomy" id="1761975"/>
    <lineage>
        <taxon>Bacteria</taxon>
        <taxon>Pseudomonadati</taxon>
        <taxon>Bacteroidota</taxon>
        <taxon>Sphingobacteriia</taxon>
        <taxon>Sphingobacteriales</taxon>
        <taxon>Sphingobacteriaceae</taxon>
        <taxon>Pedobacter</taxon>
    </lineage>
</organism>
<evidence type="ECO:0000313" key="5">
    <source>
        <dbReference type="Proteomes" id="UP001597461"/>
    </source>
</evidence>
<reference evidence="5" key="1">
    <citation type="journal article" date="2019" name="Int. J. Syst. Evol. Microbiol.">
        <title>The Global Catalogue of Microorganisms (GCM) 10K type strain sequencing project: providing services to taxonomists for standard genome sequencing and annotation.</title>
        <authorList>
            <consortium name="The Broad Institute Genomics Platform"/>
            <consortium name="The Broad Institute Genome Sequencing Center for Infectious Disease"/>
            <person name="Wu L."/>
            <person name="Ma J."/>
        </authorList>
    </citation>
    <scope>NUCLEOTIDE SEQUENCE [LARGE SCALE GENOMIC DNA]</scope>
    <source>
        <strain evidence="5">KCTC 42866</strain>
    </source>
</reference>
<feature type="transmembrane region" description="Helical" evidence="1">
    <location>
        <begin position="91"/>
        <end position="109"/>
    </location>
</feature>
<evidence type="ECO:0000256" key="1">
    <source>
        <dbReference type="SAM" id="Phobius"/>
    </source>
</evidence>
<comment type="caution">
    <text evidence="4">The sequence shown here is derived from an EMBL/GenBank/DDBJ whole genome shotgun (WGS) entry which is preliminary data.</text>
</comment>
<dbReference type="Gene3D" id="2.60.120.1440">
    <property type="match status" value="1"/>
</dbReference>
<sequence>MNKPSRINLLFDQYLNNTIAEDELAELYQYFEDKGHGAQLDEIIGQYFDSTLHTAHIKSKEIGDLAWQEIAQQIEDTAPVKKLRLFSMFKFVAAAAAIVILFFSIFYIYQLNHTQHNIRIAAAHDIPPGTHRATLQAANGKVYQLVGSKEEIIAGEKAIRYKDGTVLETEAHVETFTLSTPKGGQYRITLNDGTKVWLNAASSLSYPSQFTDKERRVVVQGEAYFEVAHNARKPFIVSTGTQEIKVLGTIFNVNAYKNEGMTVTTLVNGRVQLNSPNISKAAYLNPGEQSVLDQNTFRITPVDASFYTAWKDGEFIFKATPITEVLRQIERWYNLDIDYSGIPEDIQIHASIQRDKPLSAVLTALEKITNLKFEIKGRSMKLMR</sequence>
<evidence type="ECO:0000313" key="4">
    <source>
        <dbReference type="EMBL" id="MFD2582900.1"/>
    </source>
</evidence>
<dbReference type="Proteomes" id="UP001597461">
    <property type="component" value="Unassembled WGS sequence"/>
</dbReference>